<protein>
    <recommendedName>
        <fullName evidence="2">Lipid/polyisoprenoid-binding YceI-like domain-containing protein</fullName>
    </recommendedName>
</protein>
<dbReference type="SUPFAM" id="SSF101874">
    <property type="entry name" value="YceI-like"/>
    <property type="match status" value="1"/>
</dbReference>
<gene>
    <name evidence="3" type="ORF">GM418_12910</name>
</gene>
<dbReference type="EMBL" id="CP046401">
    <property type="protein sequence ID" value="QGY44527.1"/>
    <property type="molecule type" value="Genomic_DNA"/>
</dbReference>
<organism evidence="3 4">
    <name type="scientific">Maribellus comscasis</name>
    <dbReference type="NCBI Taxonomy" id="2681766"/>
    <lineage>
        <taxon>Bacteria</taxon>
        <taxon>Pseudomonadati</taxon>
        <taxon>Bacteroidota</taxon>
        <taxon>Bacteroidia</taxon>
        <taxon>Marinilabiliales</taxon>
        <taxon>Prolixibacteraceae</taxon>
        <taxon>Maribellus</taxon>
    </lineage>
</organism>
<dbReference type="KEGG" id="mcos:GM418_12910"/>
<dbReference type="PANTHER" id="PTHR34406:SF1">
    <property type="entry name" value="PROTEIN YCEI"/>
    <property type="match status" value="1"/>
</dbReference>
<dbReference type="Pfam" id="PF04264">
    <property type="entry name" value="YceI"/>
    <property type="match status" value="1"/>
</dbReference>
<evidence type="ECO:0000313" key="3">
    <source>
        <dbReference type="EMBL" id="QGY44527.1"/>
    </source>
</evidence>
<name>A0A6I6JWN5_9BACT</name>
<dbReference type="Gene3D" id="2.40.128.110">
    <property type="entry name" value="Lipid/polyisoprenoid-binding, YceI-like"/>
    <property type="match status" value="1"/>
</dbReference>
<proteinExistence type="predicted"/>
<dbReference type="RefSeq" id="WP_158866885.1">
    <property type="nucleotide sequence ID" value="NZ_CP046401.1"/>
</dbReference>
<feature type="signal peptide" evidence="1">
    <location>
        <begin position="1"/>
        <end position="23"/>
    </location>
</feature>
<feature type="domain" description="Lipid/polyisoprenoid-binding YceI-like" evidence="2">
    <location>
        <begin position="28"/>
        <end position="193"/>
    </location>
</feature>
<feature type="chain" id="PRO_5026131834" description="Lipid/polyisoprenoid-binding YceI-like domain-containing protein" evidence="1">
    <location>
        <begin position="24"/>
        <end position="195"/>
    </location>
</feature>
<accession>A0A6I6JWN5</accession>
<keyword evidence="1" id="KW-0732">Signal</keyword>
<sequence length="195" mass="21660">MKKSSLKYLMLSVLIASFTNTLSFGQQQFKVIPSESKLIVSGTSSVHDWEMEAEEFSCNATIALNENSITEIRNVDFTCPVESLKSNNKIMNNKTQKALNSDKSPEINFRLNKSVAANPDKSSSELKGLLTINGTDKEVGIKFAYDKVAQNRIKIKGEVPLKMSDFKVDPPTAMMGALKTADEIKITYEIVLENK</sequence>
<evidence type="ECO:0000313" key="4">
    <source>
        <dbReference type="Proteomes" id="UP000428260"/>
    </source>
</evidence>
<reference evidence="3 4" key="1">
    <citation type="submission" date="2019-11" db="EMBL/GenBank/DDBJ databases">
        <authorList>
            <person name="Zheng R.K."/>
            <person name="Sun C.M."/>
        </authorList>
    </citation>
    <scope>NUCLEOTIDE SEQUENCE [LARGE SCALE GENOMIC DNA]</scope>
    <source>
        <strain evidence="3 4">WC007</strain>
    </source>
</reference>
<dbReference type="InterPro" id="IPR007372">
    <property type="entry name" value="Lipid/polyisoprenoid-bd_YceI"/>
</dbReference>
<keyword evidence="4" id="KW-1185">Reference proteome</keyword>
<dbReference type="Proteomes" id="UP000428260">
    <property type="component" value="Chromosome"/>
</dbReference>
<evidence type="ECO:0000256" key="1">
    <source>
        <dbReference type="SAM" id="SignalP"/>
    </source>
</evidence>
<dbReference type="SMART" id="SM00867">
    <property type="entry name" value="YceI"/>
    <property type="match status" value="1"/>
</dbReference>
<dbReference type="InterPro" id="IPR036761">
    <property type="entry name" value="TTHA0802/YceI-like_sf"/>
</dbReference>
<evidence type="ECO:0000259" key="2">
    <source>
        <dbReference type="SMART" id="SM00867"/>
    </source>
</evidence>
<dbReference type="PANTHER" id="PTHR34406">
    <property type="entry name" value="PROTEIN YCEI"/>
    <property type="match status" value="1"/>
</dbReference>
<dbReference type="AlphaFoldDB" id="A0A6I6JWN5"/>